<feature type="transmembrane region" description="Helical" evidence="1">
    <location>
        <begin position="89"/>
        <end position="109"/>
    </location>
</feature>
<evidence type="ECO:0000259" key="2">
    <source>
        <dbReference type="Pfam" id="PF04773"/>
    </source>
</evidence>
<dbReference type="PANTHER" id="PTHR30273:SF2">
    <property type="entry name" value="PROTEIN FECR"/>
    <property type="match status" value="1"/>
</dbReference>
<feature type="domain" description="Protein FecR C-terminal" evidence="3">
    <location>
        <begin position="329"/>
        <end position="393"/>
    </location>
</feature>
<keyword evidence="1" id="KW-0812">Transmembrane</keyword>
<dbReference type="AlphaFoldDB" id="H1Y5D9"/>
<gene>
    <name evidence="4" type="ORF">Mucpa_4866</name>
</gene>
<dbReference type="InterPro" id="IPR012373">
    <property type="entry name" value="Ferrdict_sens_TM"/>
</dbReference>
<dbReference type="OrthoDB" id="1099963at2"/>
<keyword evidence="1" id="KW-1133">Transmembrane helix</keyword>
<dbReference type="eggNOG" id="COG3712">
    <property type="taxonomic scope" value="Bacteria"/>
</dbReference>
<keyword evidence="1" id="KW-0472">Membrane</keyword>
<name>H1Y5D9_9SPHI</name>
<dbReference type="HOGENOM" id="CLU_050192_1_0_10"/>
<feature type="domain" description="FecR protein" evidence="2">
    <location>
        <begin position="189"/>
        <end position="284"/>
    </location>
</feature>
<dbReference type="InterPro" id="IPR032508">
    <property type="entry name" value="FecR_C"/>
</dbReference>
<dbReference type="Gene3D" id="3.55.50.30">
    <property type="match status" value="1"/>
</dbReference>
<dbReference type="EMBL" id="CM001403">
    <property type="protein sequence ID" value="EHQ28950.1"/>
    <property type="molecule type" value="Genomic_DNA"/>
</dbReference>
<evidence type="ECO:0000256" key="1">
    <source>
        <dbReference type="SAM" id="Phobius"/>
    </source>
</evidence>
<dbReference type="PANTHER" id="PTHR30273">
    <property type="entry name" value="PERIPLASMIC SIGNAL SENSOR AND SIGMA FACTOR ACTIVATOR FECR-RELATED"/>
    <property type="match status" value="1"/>
</dbReference>
<protein>
    <submittedName>
        <fullName evidence="4">Anti-FecI sigma factor, FecR</fullName>
    </submittedName>
</protein>
<dbReference type="Gene3D" id="2.60.120.1440">
    <property type="match status" value="1"/>
</dbReference>
<dbReference type="Proteomes" id="UP000002774">
    <property type="component" value="Chromosome"/>
</dbReference>
<reference evidence="4" key="1">
    <citation type="submission" date="2011-09" db="EMBL/GenBank/DDBJ databases">
        <title>The permanent draft genome of Mucilaginibacter paludis DSM 18603.</title>
        <authorList>
            <consortium name="US DOE Joint Genome Institute (JGI-PGF)"/>
            <person name="Lucas S."/>
            <person name="Han J."/>
            <person name="Lapidus A."/>
            <person name="Bruce D."/>
            <person name="Goodwin L."/>
            <person name="Pitluck S."/>
            <person name="Peters L."/>
            <person name="Kyrpides N."/>
            <person name="Mavromatis K."/>
            <person name="Ivanova N."/>
            <person name="Mikhailova N."/>
            <person name="Held B."/>
            <person name="Detter J.C."/>
            <person name="Tapia R."/>
            <person name="Han C."/>
            <person name="Land M."/>
            <person name="Hauser L."/>
            <person name="Markowitz V."/>
            <person name="Cheng J.-F."/>
            <person name="Hugenholtz P."/>
            <person name="Woyke T."/>
            <person name="Wu D."/>
            <person name="Tindall B."/>
            <person name="Brambilla E."/>
            <person name="Klenk H.-P."/>
            <person name="Eisen J.A."/>
        </authorList>
    </citation>
    <scope>NUCLEOTIDE SEQUENCE [LARGE SCALE GENOMIC DNA]</scope>
    <source>
        <strain evidence="4">DSM 18603</strain>
    </source>
</reference>
<dbReference type="RefSeq" id="WP_008509934.1">
    <property type="nucleotide sequence ID" value="NZ_CM001403.1"/>
</dbReference>
<accession>H1Y5D9</accession>
<evidence type="ECO:0000313" key="5">
    <source>
        <dbReference type="Proteomes" id="UP000002774"/>
    </source>
</evidence>
<sequence>MKESLNALFVKYLEDNCSEAEIKNLLEHFKIPQNEELLKHFILTELEQQDELDFPLVDVEERLHAIYNRVQIHARGAGAQHKGFFKMRWYRVAAAAAIFILFGAGLFLFNQKQNSDGLRLAMVKNNIKPGYNQAVLTLANGSKINLSNLVAGQVAKQLGASITKTANGQIIYQATANVPENGERVGYNTIEAPAGGQWQVILPDKSHVWLNALSSITYPTAFIGNERRVQLKGEAYFEVAHNAAMPFKVSSRNQTVEVLGTHFDIMAYDNEPLIKTTLLEGSVKVSNSGKVQMLKPGQQAQVGGSDIKMTSDVDLEDVVAWKNGYFKFNENLEAIMSKIARWYDVSVVYQSKPNPDYTFAGEISRERDLSEILKIMEYTGKVHFSIEGRRIIVNK</sequence>
<organism evidence="4 5">
    <name type="scientific">Mucilaginibacter paludis DSM 18603</name>
    <dbReference type="NCBI Taxonomy" id="714943"/>
    <lineage>
        <taxon>Bacteria</taxon>
        <taxon>Pseudomonadati</taxon>
        <taxon>Bacteroidota</taxon>
        <taxon>Sphingobacteriia</taxon>
        <taxon>Sphingobacteriales</taxon>
        <taxon>Sphingobacteriaceae</taxon>
        <taxon>Mucilaginibacter</taxon>
    </lineage>
</organism>
<evidence type="ECO:0000259" key="3">
    <source>
        <dbReference type="Pfam" id="PF16344"/>
    </source>
</evidence>
<dbReference type="Pfam" id="PF16344">
    <property type="entry name" value="FecR_C"/>
    <property type="match status" value="1"/>
</dbReference>
<dbReference type="STRING" id="714943.Mucpa_4866"/>
<evidence type="ECO:0000313" key="4">
    <source>
        <dbReference type="EMBL" id="EHQ28950.1"/>
    </source>
</evidence>
<dbReference type="InterPro" id="IPR006860">
    <property type="entry name" value="FecR"/>
</dbReference>
<dbReference type="Pfam" id="PF04773">
    <property type="entry name" value="FecR"/>
    <property type="match status" value="1"/>
</dbReference>
<proteinExistence type="predicted"/>
<dbReference type="GO" id="GO:0016989">
    <property type="term" value="F:sigma factor antagonist activity"/>
    <property type="evidence" value="ECO:0007669"/>
    <property type="project" value="TreeGrafter"/>
</dbReference>
<keyword evidence="5" id="KW-1185">Reference proteome</keyword>